<dbReference type="Proteomes" id="UP000217265">
    <property type="component" value="Chromosome"/>
</dbReference>
<dbReference type="RefSeq" id="WP_096057396.1">
    <property type="nucleotide sequence ID" value="NZ_CP023344.1"/>
</dbReference>
<organism evidence="4 5">
    <name type="scientific">Nibricoccus aquaticus</name>
    <dbReference type="NCBI Taxonomy" id="2576891"/>
    <lineage>
        <taxon>Bacteria</taxon>
        <taxon>Pseudomonadati</taxon>
        <taxon>Verrucomicrobiota</taxon>
        <taxon>Opitutia</taxon>
        <taxon>Opitutales</taxon>
        <taxon>Opitutaceae</taxon>
        <taxon>Nibricoccus</taxon>
    </lineage>
</organism>
<sequence>MNSLTLQPIGFIRTEKQVKFQAKHQPAEADAESNILELLPDLGYENALRDLEGFSRIWLVWWFHRNDTWRPQVLPPRGPSQRRGLFATRSPHRPNPLGITPVQLLRVEKLRLFLGACDLVDGTPIFDIKPYVPAYDSFPDATNGWIGEVDALLAAPPAYSIAFAPLAETQAAWLLDTWQIDFRDRLRELLSRDPTPHRTRRITKRGASQFEIGCGAWRAIFSVRDKTVTIDSLEPGYPPRFLQDPARAGMPDQAAQLAFYERWPEQPQ</sequence>
<dbReference type="KEGG" id="vbh:CMV30_18435"/>
<dbReference type="OrthoDB" id="9799092at2"/>
<evidence type="ECO:0000313" key="4">
    <source>
        <dbReference type="EMBL" id="ATC65767.1"/>
    </source>
</evidence>
<dbReference type="NCBIfam" id="TIGR00104">
    <property type="entry name" value="tRNA_TsaA"/>
    <property type="match status" value="1"/>
</dbReference>
<evidence type="ECO:0000259" key="3">
    <source>
        <dbReference type="PROSITE" id="PS51668"/>
    </source>
</evidence>
<keyword evidence="5" id="KW-1185">Reference proteome</keyword>
<proteinExistence type="inferred from homology"/>
<evidence type="ECO:0000313" key="5">
    <source>
        <dbReference type="Proteomes" id="UP000217265"/>
    </source>
</evidence>
<protein>
    <submittedName>
        <fullName evidence="4">tRNA (N6-threonylcarbamoyladenosine(37)-N6)-methyltransferase TrmO</fullName>
    </submittedName>
</protein>
<dbReference type="GO" id="GO:0032259">
    <property type="term" value="P:methylation"/>
    <property type="evidence" value="ECO:0007669"/>
    <property type="project" value="UniProtKB-KW"/>
</dbReference>
<dbReference type="PANTHER" id="PTHR12818:SF0">
    <property type="entry name" value="TRNA (ADENINE(37)-N6)-METHYLTRANSFERASE"/>
    <property type="match status" value="1"/>
</dbReference>
<dbReference type="PANTHER" id="PTHR12818">
    <property type="entry name" value="TRNA (ADENINE(37)-N6)-METHYLTRANSFERASE"/>
    <property type="match status" value="1"/>
</dbReference>
<dbReference type="SUPFAM" id="SSF118196">
    <property type="entry name" value="YaeB-like"/>
    <property type="match status" value="1"/>
</dbReference>
<dbReference type="GO" id="GO:0008168">
    <property type="term" value="F:methyltransferase activity"/>
    <property type="evidence" value="ECO:0007669"/>
    <property type="project" value="UniProtKB-KW"/>
</dbReference>
<dbReference type="EMBL" id="CP023344">
    <property type="protein sequence ID" value="ATC65767.1"/>
    <property type="molecule type" value="Genomic_DNA"/>
</dbReference>
<accession>A0A290QBY7</accession>
<keyword evidence="1" id="KW-0949">S-adenosyl-L-methionine</keyword>
<dbReference type="InterPro" id="IPR040372">
    <property type="entry name" value="YaeB-like"/>
</dbReference>
<name>A0A290QBY7_9BACT</name>
<dbReference type="InterPro" id="IPR036414">
    <property type="entry name" value="YaeB_N_sf"/>
</dbReference>
<dbReference type="Pfam" id="PF01980">
    <property type="entry name" value="TrmO_N"/>
    <property type="match status" value="1"/>
</dbReference>
<comment type="similarity">
    <text evidence="2">Belongs to the tRNA methyltransferase O family.</text>
</comment>
<dbReference type="AlphaFoldDB" id="A0A290QBY7"/>
<dbReference type="InterPro" id="IPR036413">
    <property type="entry name" value="YaeB-like_sf"/>
</dbReference>
<keyword evidence="4" id="KW-0808">Transferase</keyword>
<dbReference type="Gene3D" id="2.40.30.70">
    <property type="entry name" value="YaeB-like"/>
    <property type="match status" value="1"/>
</dbReference>
<evidence type="ECO:0000256" key="2">
    <source>
        <dbReference type="ARBA" id="ARBA00033753"/>
    </source>
</evidence>
<evidence type="ECO:0000256" key="1">
    <source>
        <dbReference type="ARBA" id="ARBA00022691"/>
    </source>
</evidence>
<gene>
    <name evidence="4" type="primary">tsaA</name>
    <name evidence="4" type="ORF">CMV30_18435</name>
</gene>
<feature type="domain" description="TsaA-like" evidence="3">
    <location>
        <begin position="6"/>
        <end position="140"/>
    </location>
</feature>
<dbReference type="PROSITE" id="PS51668">
    <property type="entry name" value="TSAA_2"/>
    <property type="match status" value="1"/>
</dbReference>
<keyword evidence="4" id="KW-0489">Methyltransferase</keyword>
<dbReference type="InterPro" id="IPR023370">
    <property type="entry name" value="TrmO-like_N"/>
</dbReference>
<dbReference type="CDD" id="cd09281">
    <property type="entry name" value="UPF0066"/>
    <property type="match status" value="1"/>
</dbReference>
<reference evidence="4 5" key="1">
    <citation type="submission" date="2017-09" db="EMBL/GenBank/DDBJ databases">
        <title>Complete genome sequence of Verrucomicrobial strain HZ-65, isolated from freshwater.</title>
        <authorList>
            <person name="Choi A."/>
        </authorList>
    </citation>
    <scope>NUCLEOTIDE SEQUENCE [LARGE SCALE GENOMIC DNA]</scope>
    <source>
        <strain evidence="4 5">HZ-65</strain>
    </source>
</reference>